<protein>
    <recommendedName>
        <fullName evidence="3">phosphoenolpyruvate mutase</fullName>
        <ecNumber evidence="3">5.4.2.9</ecNumber>
    </recommendedName>
</protein>
<evidence type="ECO:0000256" key="1">
    <source>
        <dbReference type="ARBA" id="ARBA00022842"/>
    </source>
</evidence>
<evidence type="ECO:0000259" key="6">
    <source>
        <dbReference type="Pfam" id="PF12804"/>
    </source>
</evidence>
<dbReference type="NCBIfam" id="TIGR02320">
    <property type="entry name" value="PEP_mutase"/>
    <property type="match status" value="1"/>
</dbReference>
<keyword evidence="1" id="KW-0460">Magnesium</keyword>
<dbReference type="GO" id="GO:0050188">
    <property type="term" value="F:phosphoenolpyruvate mutase activity"/>
    <property type="evidence" value="ECO:0007669"/>
    <property type="project" value="UniProtKB-EC"/>
</dbReference>
<reference evidence="8" key="1">
    <citation type="submission" date="2017-05" db="EMBL/GenBank/DDBJ databases">
        <authorList>
            <person name="Macchi M."/>
            <person name="Festa S."/>
            <person name="Coppotelli B.M."/>
            <person name="Morelli I.S."/>
        </authorList>
    </citation>
    <scope>NUCLEOTIDE SEQUENCE [LARGE SCALE GENOMIC DNA]</scope>
    <source>
        <strain evidence="8">I</strain>
    </source>
</reference>
<dbReference type="STRING" id="1122125.GCA_000423185_02551"/>
<dbReference type="EMBL" id="NHON01000083">
    <property type="protein sequence ID" value="OWJ63683.1"/>
    <property type="molecule type" value="Genomic_DNA"/>
</dbReference>
<evidence type="ECO:0000256" key="4">
    <source>
        <dbReference type="ARBA" id="ARBA00038455"/>
    </source>
</evidence>
<evidence type="ECO:0000256" key="3">
    <source>
        <dbReference type="ARBA" id="ARBA00024063"/>
    </source>
</evidence>
<comment type="similarity">
    <text evidence="4">Belongs to the isocitrate lyase/PEP mutase superfamily. PEP mutase family.</text>
</comment>
<dbReference type="PANTHER" id="PTHR42905:SF7">
    <property type="entry name" value="PHOSPHOENOLPYRUVATE PHOSPHOMUTASE"/>
    <property type="match status" value="1"/>
</dbReference>
<proteinExistence type="inferred from homology"/>
<dbReference type="InterPro" id="IPR040442">
    <property type="entry name" value="Pyrv_kinase-like_dom_sf"/>
</dbReference>
<dbReference type="SUPFAM" id="SSF53448">
    <property type="entry name" value="Nucleotide-diphospho-sugar transferases"/>
    <property type="match status" value="1"/>
</dbReference>
<dbReference type="InterPro" id="IPR012698">
    <property type="entry name" value="PEnolPyrv_PMutase_core"/>
</dbReference>
<comment type="caution">
    <text evidence="7">The sequence shown here is derived from an EMBL/GenBank/DDBJ whole genome shotgun (WGS) entry which is preliminary data.</text>
</comment>
<name>A0A211ZEL5_9PROT</name>
<dbReference type="CDD" id="cd02523">
    <property type="entry name" value="PC_cytidylyltransferase"/>
    <property type="match status" value="1"/>
</dbReference>
<dbReference type="CDD" id="cd00377">
    <property type="entry name" value="ICL_PEPM"/>
    <property type="match status" value="1"/>
</dbReference>
<gene>
    <name evidence="7" type="ORF">BWR60_28520</name>
</gene>
<dbReference type="RefSeq" id="WP_088155404.1">
    <property type="nucleotide sequence ID" value="NZ_NHON01000083.1"/>
</dbReference>
<keyword evidence="7" id="KW-0670">Pyruvate</keyword>
<feature type="compositionally biased region" description="Low complexity" evidence="5">
    <location>
        <begin position="7"/>
        <end position="19"/>
    </location>
</feature>
<dbReference type="Gene3D" id="3.20.20.60">
    <property type="entry name" value="Phosphoenolpyruvate-binding domains"/>
    <property type="match status" value="1"/>
</dbReference>
<dbReference type="PANTHER" id="PTHR42905">
    <property type="entry name" value="PHOSPHOENOLPYRUVATE CARBOXYLASE"/>
    <property type="match status" value="1"/>
</dbReference>
<organism evidence="7 8">
    <name type="scientific">Inquilinus limosus</name>
    <dbReference type="NCBI Taxonomy" id="171674"/>
    <lineage>
        <taxon>Bacteria</taxon>
        <taxon>Pseudomonadati</taxon>
        <taxon>Pseudomonadota</taxon>
        <taxon>Alphaproteobacteria</taxon>
        <taxon>Rhodospirillales</taxon>
        <taxon>Rhodospirillaceae</taxon>
        <taxon>Inquilinus</taxon>
    </lineage>
</organism>
<evidence type="ECO:0000256" key="5">
    <source>
        <dbReference type="SAM" id="MobiDB-lite"/>
    </source>
</evidence>
<keyword evidence="8" id="KW-1185">Reference proteome</keyword>
<dbReference type="Pfam" id="PF13714">
    <property type="entry name" value="PEP_mutase"/>
    <property type="match status" value="1"/>
</dbReference>
<keyword evidence="2" id="KW-0413">Isomerase</keyword>
<accession>A0A211ZEL5</accession>
<dbReference type="AlphaFoldDB" id="A0A211ZEL5"/>
<dbReference type="InterPro" id="IPR015813">
    <property type="entry name" value="Pyrv/PenolPyrv_kinase-like_dom"/>
</dbReference>
<evidence type="ECO:0000313" key="7">
    <source>
        <dbReference type="EMBL" id="OWJ63683.1"/>
    </source>
</evidence>
<evidence type="ECO:0000256" key="2">
    <source>
        <dbReference type="ARBA" id="ARBA00023235"/>
    </source>
</evidence>
<dbReference type="GO" id="GO:0016779">
    <property type="term" value="F:nucleotidyltransferase activity"/>
    <property type="evidence" value="ECO:0007669"/>
    <property type="project" value="UniProtKB-ARBA"/>
</dbReference>
<dbReference type="SUPFAM" id="SSF51621">
    <property type="entry name" value="Phosphoenolpyruvate/pyruvate domain"/>
    <property type="match status" value="1"/>
</dbReference>
<dbReference type="Proteomes" id="UP000196655">
    <property type="component" value="Unassembled WGS sequence"/>
</dbReference>
<dbReference type="InterPro" id="IPR025877">
    <property type="entry name" value="MobA-like_NTP_Trfase"/>
</dbReference>
<sequence length="559" mass="61050">MKALEDTAAAGSTGSGSSAKADRPKTVFAALREEIFSPTLSFLMEAHNGLSAKIVEEAGFRGIWASGLTNSASLGLRDSNEASWTQVLDVLEYMADATTLPILVDGDTGYGNFNNVRRLVRKLCERRIAGVCIEDKLFPKTNSFIGEAQPLADIEEFCGRIKAGKDSQTDDDFVLVARIEALISGRGMEEALRRAEAYHAAGADAVLIHSKKSTANEIFDFTERWANRSPVVIVPTMYYATSTDLFRQAGISTVIWANHLLRSSITAMRETAKQIFEDQSLREVEGRVASVRDIFAIVGNAELEAAERRYLPGKAAPKAVVLAASRGDLGDELTRDQPKCMIDVRGQSLLQRLVSTLGGSGLKDVTVVRGYRKEAVVVPGIKTVDNDRYDETGEVYSLAQARKALEGETVVAYGDVLFRRYILDGLMSSEGDIVLAVDAMSLSVKQAKKTLRDLVAADRPYSGSYLDDTPVHLKSMSESIPAGEVSGEWIGLARFSAQGSVWLREEIDRIEAEGLLETADLPLLLTRLAARHPVVVQYFTAHWLDVDTLSDLADARNFT</sequence>
<dbReference type="Pfam" id="PF12804">
    <property type="entry name" value="NTP_transf_3"/>
    <property type="match status" value="1"/>
</dbReference>
<feature type="region of interest" description="Disordered" evidence="5">
    <location>
        <begin position="1"/>
        <end position="21"/>
    </location>
</feature>
<dbReference type="InterPro" id="IPR029044">
    <property type="entry name" value="Nucleotide-diphossugar_trans"/>
</dbReference>
<dbReference type="EC" id="5.4.2.9" evidence="3"/>
<feature type="domain" description="MobA-like NTP transferase" evidence="6">
    <location>
        <begin position="319"/>
        <end position="437"/>
    </location>
</feature>
<evidence type="ECO:0000313" key="8">
    <source>
        <dbReference type="Proteomes" id="UP000196655"/>
    </source>
</evidence>
<dbReference type="OrthoDB" id="9771433at2"/>
<dbReference type="Gene3D" id="3.90.550.10">
    <property type="entry name" value="Spore Coat Polysaccharide Biosynthesis Protein SpsA, Chain A"/>
    <property type="match status" value="1"/>
</dbReference>
<dbReference type="InterPro" id="IPR039556">
    <property type="entry name" value="ICL/PEPM"/>
</dbReference>